<name>A0A8T2RK81_CERRI</name>
<comment type="caution">
    <text evidence="2">The sequence shown here is derived from an EMBL/GenBank/DDBJ whole genome shotgun (WGS) entry which is preliminary data.</text>
</comment>
<keyword evidence="3" id="KW-1185">Reference proteome</keyword>
<dbReference type="AlphaFoldDB" id="A0A8T2RK81"/>
<evidence type="ECO:0000256" key="1">
    <source>
        <dbReference type="SAM" id="MobiDB-lite"/>
    </source>
</evidence>
<sequence>MFDMDTPISIDVHPSSPPSRLQSPEPSGTPDLARISAHRETALFGYSHGILHMEDEKASPSSTNQRFEFVETSICQPDHKRLPSQSSLPELENGRLDMVIDCEDDLGFTR</sequence>
<evidence type="ECO:0000313" key="2">
    <source>
        <dbReference type="EMBL" id="KAH7296829.1"/>
    </source>
</evidence>
<organism evidence="2 3">
    <name type="scientific">Ceratopteris richardii</name>
    <name type="common">Triangle waterfern</name>
    <dbReference type="NCBI Taxonomy" id="49495"/>
    <lineage>
        <taxon>Eukaryota</taxon>
        <taxon>Viridiplantae</taxon>
        <taxon>Streptophyta</taxon>
        <taxon>Embryophyta</taxon>
        <taxon>Tracheophyta</taxon>
        <taxon>Polypodiopsida</taxon>
        <taxon>Polypodiidae</taxon>
        <taxon>Polypodiales</taxon>
        <taxon>Pteridineae</taxon>
        <taxon>Pteridaceae</taxon>
        <taxon>Parkerioideae</taxon>
        <taxon>Ceratopteris</taxon>
    </lineage>
</organism>
<gene>
    <name evidence="2" type="ORF">KP509_26G040700</name>
</gene>
<evidence type="ECO:0000313" key="3">
    <source>
        <dbReference type="Proteomes" id="UP000825935"/>
    </source>
</evidence>
<reference evidence="2" key="1">
    <citation type="submission" date="2021-08" db="EMBL/GenBank/DDBJ databases">
        <title>WGS assembly of Ceratopteris richardii.</title>
        <authorList>
            <person name="Marchant D.B."/>
            <person name="Chen G."/>
            <person name="Jenkins J."/>
            <person name="Shu S."/>
            <person name="Leebens-Mack J."/>
            <person name="Grimwood J."/>
            <person name="Schmutz J."/>
            <person name="Soltis P."/>
            <person name="Soltis D."/>
            <person name="Chen Z.-H."/>
        </authorList>
    </citation>
    <scope>NUCLEOTIDE SEQUENCE</scope>
    <source>
        <strain evidence="2">Whitten #5841</strain>
        <tissue evidence="2">Leaf</tissue>
    </source>
</reference>
<feature type="region of interest" description="Disordered" evidence="1">
    <location>
        <begin position="1"/>
        <end position="32"/>
    </location>
</feature>
<proteinExistence type="predicted"/>
<protein>
    <submittedName>
        <fullName evidence="2">Uncharacterized protein</fullName>
    </submittedName>
</protein>
<dbReference type="EMBL" id="CM035431">
    <property type="protein sequence ID" value="KAH7296829.1"/>
    <property type="molecule type" value="Genomic_DNA"/>
</dbReference>
<accession>A0A8T2RK81</accession>
<dbReference type="Proteomes" id="UP000825935">
    <property type="component" value="Chromosome 26"/>
</dbReference>